<dbReference type="Proteomes" id="UP000019149">
    <property type="component" value="Unassembled WGS sequence"/>
</dbReference>
<dbReference type="KEGG" id="egl:EGR_10995"/>
<protein>
    <submittedName>
        <fullName evidence="2">Uncharacterized protein</fullName>
    </submittedName>
</protein>
<dbReference type="CTD" id="36346710"/>
<keyword evidence="1" id="KW-0812">Transmembrane</keyword>
<dbReference type="AlphaFoldDB" id="W6TZC1"/>
<keyword evidence="3" id="KW-1185">Reference proteome</keyword>
<dbReference type="EMBL" id="APAU02000322">
    <property type="protein sequence ID" value="EUB54150.1"/>
    <property type="molecule type" value="Genomic_DNA"/>
</dbReference>
<comment type="caution">
    <text evidence="2">The sequence shown here is derived from an EMBL/GenBank/DDBJ whole genome shotgun (WGS) entry which is preliminary data.</text>
</comment>
<accession>W6TZC1</accession>
<dbReference type="RefSeq" id="XP_024345346.1">
    <property type="nucleotide sequence ID" value="XM_024500244.1"/>
</dbReference>
<keyword evidence="1" id="KW-0472">Membrane</keyword>
<feature type="transmembrane region" description="Helical" evidence="1">
    <location>
        <begin position="291"/>
        <end position="311"/>
    </location>
</feature>
<keyword evidence="1" id="KW-1133">Transmembrane helix</keyword>
<reference evidence="2 3" key="1">
    <citation type="journal article" date="2013" name="Nat. Genet.">
        <title>The genome of the hydatid tapeworm Echinococcus granulosus.</title>
        <authorList>
            <person name="Zheng H."/>
            <person name="Zhang W."/>
            <person name="Zhang L."/>
            <person name="Zhang Z."/>
            <person name="Li J."/>
            <person name="Lu G."/>
            <person name="Zhu Y."/>
            <person name="Wang Y."/>
            <person name="Huang Y."/>
            <person name="Liu J."/>
            <person name="Kang H."/>
            <person name="Chen J."/>
            <person name="Wang L."/>
            <person name="Chen A."/>
            <person name="Yu S."/>
            <person name="Gao Z."/>
            <person name="Jin L."/>
            <person name="Gu W."/>
            <person name="Wang Z."/>
            <person name="Zhao L."/>
            <person name="Shi B."/>
            <person name="Wen H."/>
            <person name="Lin R."/>
            <person name="Jones M.K."/>
            <person name="Brejova B."/>
            <person name="Vinar T."/>
            <person name="Zhao G."/>
            <person name="McManus D.P."/>
            <person name="Chen Z."/>
            <person name="Zhou Y."/>
            <person name="Wang S."/>
        </authorList>
    </citation>
    <scope>NUCLEOTIDE SEQUENCE [LARGE SCALE GENOMIC DNA]</scope>
</reference>
<evidence type="ECO:0000313" key="2">
    <source>
        <dbReference type="EMBL" id="EUB54150.1"/>
    </source>
</evidence>
<organism evidence="2 3">
    <name type="scientific">Echinococcus granulosus</name>
    <name type="common">Hydatid tapeworm</name>
    <dbReference type="NCBI Taxonomy" id="6210"/>
    <lineage>
        <taxon>Eukaryota</taxon>
        <taxon>Metazoa</taxon>
        <taxon>Spiralia</taxon>
        <taxon>Lophotrochozoa</taxon>
        <taxon>Platyhelminthes</taxon>
        <taxon>Cestoda</taxon>
        <taxon>Eucestoda</taxon>
        <taxon>Cyclophyllidea</taxon>
        <taxon>Taeniidae</taxon>
        <taxon>Echinococcus</taxon>
        <taxon>Echinococcus granulosus group</taxon>
    </lineage>
</organism>
<evidence type="ECO:0000313" key="3">
    <source>
        <dbReference type="Proteomes" id="UP000019149"/>
    </source>
</evidence>
<gene>
    <name evidence="2" type="ORF">EGR_10995</name>
</gene>
<name>W6TZC1_ECHGR</name>
<evidence type="ECO:0000256" key="1">
    <source>
        <dbReference type="SAM" id="Phobius"/>
    </source>
</evidence>
<sequence length="343" mass="39042">MQTLHHIAMYKKRNCKIINISIEIAKNTVLLPKTDMFLEANAADLEETSYFVLEIYSEAPFALACQYQPQMEKVSVGVNTTKRLQTICPLFQTIILLCIYTLAENSQTCFVLGHGTSIDHIYPVYNTFISACFFRICIIDVTVNITVSYDYLLNKHGKVSKIKNRKEKCNIDRESWGYTWRVNKNDACNQSEFRTFSEELLFYNPSGPTTARYLATFAGSDLRIFVVSVSRIGNVEYANFVWYERVACLITTIDRKQDCEESSYNCLCVRPSSFLLARAQGIFLARVPMKLNLTIVIFAVIILIKTIWSKLGDINLLEGSSSWTASMSGTALLQMIHMQGLLH</sequence>
<dbReference type="GeneID" id="36346710"/>
<proteinExistence type="predicted"/>